<dbReference type="Pfam" id="PF03613">
    <property type="entry name" value="EIID-AGA"/>
    <property type="match status" value="1"/>
</dbReference>
<proteinExistence type="predicted"/>
<keyword evidence="2" id="KW-0812">Transmembrane</keyword>
<evidence type="ECO:0000259" key="4">
    <source>
        <dbReference type="PROSITE" id="PS51096"/>
    </source>
</evidence>
<keyword evidence="2" id="KW-1133">Transmembrane helix</keyword>
<dbReference type="GO" id="GO:0009401">
    <property type="term" value="P:phosphoenolpyruvate-dependent sugar phosphotransferase system"/>
    <property type="evidence" value="ECO:0007669"/>
    <property type="project" value="InterPro"/>
</dbReference>
<dbReference type="GO" id="GO:0005886">
    <property type="term" value="C:plasma membrane"/>
    <property type="evidence" value="ECO:0007669"/>
    <property type="project" value="TreeGrafter"/>
</dbReference>
<dbReference type="KEGG" id="ljf:FI9785_532"/>
<dbReference type="SUPFAM" id="SSF52540">
    <property type="entry name" value="P-loop containing nucleoside triphosphate hydrolases"/>
    <property type="match status" value="1"/>
</dbReference>
<dbReference type="PANTHER" id="PTHR32502">
    <property type="entry name" value="N-ACETYLGALACTOSAMINE PERMEASE II COMPONENT-RELATED"/>
    <property type="match status" value="1"/>
</dbReference>
<sequence length="568" mass="64032">MGDNSHPIKSKVWLVMVTTENPEKVLLTTFLRRVPVHIKLPDFASRPIDERLELLRYIFYQEARRINRKIEVDKYVVSTLLKIKYPGNIVYLKNIIKISCASAYRDQENSDVIKLHLNNIMVKELPTFAEYGNLLIDPNTVFECSGNSLIKKSFLKLEVLLKQLETNYSHEEISKCKLAIQNLKCFVDPSSIKSGLYLQHNNLFQKIIGNQFCLANTKYLEPVLYLLYSYHFEVDEKIIDSLNEKFSNLISRSLHVAKNFYSKLPILVPQSQKTLELILALLLSDYVDENIKLRGLMVAHGENTATSIQNVVNSLCGTYIFDALDMPIDTGVEPIIDEAKKLIASFNTTEGFILMVDMGSLGQLYSEIKYHLDGDLLVVNNLTTLTSLDLALKMQQNISFKQISEAADRDYEIGVQYYEGFSQSPNILVSCISGLGDSIFWGVLRVIAAGVGISLASQGSILGPILFLLIYNIPSIATRYYLTYMGFTVGDTFIQDMYKGGSMKLLNKAASTLGLLMIGCMTATMVKFESKLSIPIEGGKPIKIQTYLDQLWVGLVTLVVTLICYWLL</sequence>
<dbReference type="GO" id="GO:0006355">
    <property type="term" value="P:regulation of DNA-templated transcription"/>
    <property type="evidence" value="ECO:0007669"/>
    <property type="project" value="InterPro"/>
</dbReference>
<dbReference type="HOGENOM" id="CLU_479656_0_0_9"/>
<dbReference type="InterPro" id="IPR027417">
    <property type="entry name" value="P-loop_NTPase"/>
</dbReference>
<dbReference type="InterPro" id="IPR004701">
    <property type="entry name" value="PTS_EIIA_man-typ"/>
</dbReference>
<dbReference type="RefSeq" id="WP_012845765.1">
    <property type="nucleotide sequence ID" value="NC_013504.1"/>
</dbReference>
<dbReference type="GO" id="GO:0005524">
    <property type="term" value="F:ATP binding"/>
    <property type="evidence" value="ECO:0007669"/>
    <property type="project" value="InterPro"/>
</dbReference>
<dbReference type="InterPro" id="IPR002078">
    <property type="entry name" value="Sigma_54_int"/>
</dbReference>
<dbReference type="InterPro" id="IPR050303">
    <property type="entry name" value="GatZ_KbaZ_carbometab"/>
</dbReference>
<dbReference type="InterPro" id="IPR004704">
    <property type="entry name" value="PTS_IID_man"/>
</dbReference>
<feature type="domain" description="PTS EIIA type-4" evidence="4">
    <location>
        <begin position="292"/>
        <end position="415"/>
    </location>
</feature>
<dbReference type="SUPFAM" id="SSF53062">
    <property type="entry name" value="PTS system fructose IIA component-like"/>
    <property type="match status" value="1"/>
</dbReference>
<evidence type="ECO:0000256" key="2">
    <source>
        <dbReference type="SAM" id="Phobius"/>
    </source>
</evidence>
<gene>
    <name evidence="5" type="ordered locus">FI9785_532</name>
</gene>
<dbReference type="PROSITE" id="PS50045">
    <property type="entry name" value="SIGMA54_INTERACT_4"/>
    <property type="match status" value="1"/>
</dbReference>
<evidence type="ECO:0000256" key="1">
    <source>
        <dbReference type="ARBA" id="ARBA00022679"/>
    </source>
</evidence>
<dbReference type="PANTHER" id="PTHR32502:SF23">
    <property type="entry name" value="TRANSPORT PROTEIN, PTS SYSTEM"/>
    <property type="match status" value="1"/>
</dbReference>
<reference evidence="5 6" key="1">
    <citation type="journal article" date="2009" name="J. Bacteriol.">
        <title>Complete genome sequence of Lactobacillus johnsonii FI9785, a competitive exclusion agent against pathogens in poultry.</title>
        <authorList>
            <person name="Wegmann U."/>
            <person name="Overweg K."/>
            <person name="Horn N."/>
            <person name="Goesmann A."/>
            <person name="Narbad A."/>
            <person name="Gasson M.J."/>
            <person name="Shearman C."/>
        </authorList>
    </citation>
    <scope>NUCLEOTIDE SEQUENCE [LARGE SCALE GENOMIC DNA]</scope>
    <source>
        <strain evidence="5 6">FI9785</strain>
    </source>
</reference>
<organism evidence="5 6">
    <name type="scientific">Lactobacillus johnsonii (strain FI9785)</name>
    <dbReference type="NCBI Taxonomy" id="633699"/>
    <lineage>
        <taxon>Bacteria</taxon>
        <taxon>Bacillati</taxon>
        <taxon>Bacillota</taxon>
        <taxon>Bacilli</taxon>
        <taxon>Lactobacillales</taxon>
        <taxon>Lactobacillaceae</taxon>
        <taxon>Lactobacillus</taxon>
    </lineage>
</organism>
<keyword evidence="6" id="KW-1185">Reference proteome</keyword>
<protein>
    <submittedName>
        <fullName evidence="5">Uncharacterized protein</fullName>
    </submittedName>
</protein>
<feature type="transmembrane region" description="Helical" evidence="2">
    <location>
        <begin position="505"/>
        <end position="526"/>
    </location>
</feature>
<dbReference type="GO" id="GO:0016740">
    <property type="term" value="F:transferase activity"/>
    <property type="evidence" value="ECO:0007669"/>
    <property type="project" value="UniProtKB-KW"/>
</dbReference>
<evidence type="ECO:0000313" key="6">
    <source>
        <dbReference type="Proteomes" id="UP000002627"/>
    </source>
</evidence>
<dbReference type="PROSITE" id="PS51108">
    <property type="entry name" value="PTS_EIID"/>
    <property type="match status" value="1"/>
</dbReference>
<dbReference type="AlphaFoldDB" id="D0R1X5"/>
<dbReference type="PROSITE" id="PS51096">
    <property type="entry name" value="PTS_EIIA_TYPE_4"/>
    <property type="match status" value="1"/>
</dbReference>
<dbReference type="InterPro" id="IPR036662">
    <property type="entry name" value="PTS_EIIA_man-typ_sf"/>
</dbReference>
<evidence type="ECO:0000313" key="5">
    <source>
        <dbReference type="EMBL" id="CAX66412.1"/>
    </source>
</evidence>
<feature type="transmembrane region" description="Helical" evidence="2">
    <location>
        <begin position="546"/>
        <end position="567"/>
    </location>
</feature>
<feature type="domain" description="Sigma-54 factor interaction" evidence="3">
    <location>
        <begin position="1"/>
        <end position="101"/>
    </location>
</feature>
<keyword evidence="1" id="KW-0808">Transferase</keyword>
<dbReference type="Proteomes" id="UP000002627">
    <property type="component" value="Chromosome"/>
</dbReference>
<dbReference type="EMBL" id="FN298497">
    <property type="protein sequence ID" value="CAX66412.1"/>
    <property type="molecule type" value="Genomic_DNA"/>
</dbReference>
<name>D0R1X5_LACJF</name>
<dbReference type="Gene3D" id="3.40.50.510">
    <property type="entry name" value="Phosphotransferase system, mannose-type IIA component"/>
    <property type="match status" value="1"/>
</dbReference>
<evidence type="ECO:0000259" key="3">
    <source>
        <dbReference type="PROSITE" id="PS50045"/>
    </source>
</evidence>
<keyword evidence="2" id="KW-0472">Membrane</keyword>
<accession>D0R1X5</accession>
<dbReference type="Pfam" id="PF03610">
    <property type="entry name" value="EIIA-man"/>
    <property type="match status" value="1"/>
</dbReference>